<dbReference type="InterPro" id="IPR010982">
    <property type="entry name" value="Lambda_DNA-bd_dom_sf"/>
</dbReference>
<dbReference type="GO" id="GO:0003677">
    <property type="term" value="F:DNA binding"/>
    <property type="evidence" value="ECO:0007669"/>
    <property type="project" value="UniProtKB-KW"/>
</dbReference>
<evidence type="ECO:0000259" key="3">
    <source>
        <dbReference type="PROSITE" id="PS50943"/>
    </source>
</evidence>
<feature type="region of interest" description="Disordered" evidence="2">
    <location>
        <begin position="46"/>
        <end position="73"/>
    </location>
</feature>
<dbReference type="SMART" id="SM00530">
    <property type="entry name" value="HTH_XRE"/>
    <property type="match status" value="1"/>
</dbReference>
<dbReference type="Gene3D" id="1.10.260.40">
    <property type="entry name" value="lambda repressor-like DNA-binding domains"/>
    <property type="match status" value="1"/>
</dbReference>
<evidence type="ECO:0000313" key="5">
    <source>
        <dbReference type="Proteomes" id="UP000595895"/>
    </source>
</evidence>
<reference evidence="4 5" key="1">
    <citation type="submission" date="2020-12" db="EMBL/GenBank/DDBJ databases">
        <authorList>
            <person name="Zhou J."/>
        </authorList>
    </citation>
    <scope>NUCLEOTIDE SEQUENCE [LARGE SCALE GENOMIC DNA]</scope>
    <source>
        <strain evidence="4 5">CCUG 61299</strain>
    </source>
</reference>
<dbReference type="PANTHER" id="PTHR46558">
    <property type="entry name" value="TRACRIPTIONAL REGULATORY PROTEIN-RELATED-RELATED"/>
    <property type="match status" value="1"/>
</dbReference>
<dbReference type="PANTHER" id="PTHR46558:SF13">
    <property type="entry name" value="HTH-TYPE TRANSCRIPTIONAL REGULATOR IMMR"/>
    <property type="match status" value="1"/>
</dbReference>
<dbReference type="CDD" id="cd00093">
    <property type="entry name" value="HTH_XRE"/>
    <property type="match status" value="1"/>
</dbReference>
<dbReference type="SUPFAM" id="SSF47413">
    <property type="entry name" value="lambda repressor-like DNA-binding domains"/>
    <property type="match status" value="1"/>
</dbReference>
<sequence length="73" mass="8025">MSFSANLQYLRSSRGLTQERLAVLLGVSRQAISKWESDRTACAPLGSPGRLSSARARSSGCAHQKHRGRHRCD</sequence>
<evidence type="ECO:0000256" key="1">
    <source>
        <dbReference type="ARBA" id="ARBA00023125"/>
    </source>
</evidence>
<accession>A0A7T7MBG9</accession>
<organism evidence="4 5">
    <name type="scientific">Actinomyces weissii</name>
    <dbReference type="NCBI Taxonomy" id="675090"/>
    <lineage>
        <taxon>Bacteria</taxon>
        <taxon>Bacillati</taxon>
        <taxon>Actinomycetota</taxon>
        <taxon>Actinomycetes</taxon>
        <taxon>Actinomycetales</taxon>
        <taxon>Actinomycetaceae</taxon>
        <taxon>Actinomyces</taxon>
    </lineage>
</organism>
<feature type="compositionally biased region" description="Low complexity" evidence="2">
    <location>
        <begin position="46"/>
        <end position="62"/>
    </location>
</feature>
<keyword evidence="5" id="KW-1185">Reference proteome</keyword>
<dbReference type="EMBL" id="CP066802">
    <property type="protein sequence ID" value="QQM68407.1"/>
    <property type="molecule type" value="Genomic_DNA"/>
</dbReference>
<protein>
    <submittedName>
        <fullName evidence="4">Helix-turn-helix transcriptional regulator</fullName>
    </submittedName>
</protein>
<dbReference type="AlphaFoldDB" id="A0A7T7MBG9"/>
<name>A0A7T7MBG9_9ACTO</name>
<dbReference type="InterPro" id="IPR001387">
    <property type="entry name" value="Cro/C1-type_HTH"/>
</dbReference>
<dbReference type="Proteomes" id="UP000595895">
    <property type="component" value="Chromosome"/>
</dbReference>
<dbReference type="Pfam" id="PF01381">
    <property type="entry name" value="HTH_3"/>
    <property type="match status" value="1"/>
</dbReference>
<proteinExistence type="predicted"/>
<evidence type="ECO:0000313" key="4">
    <source>
        <dbReference type="EMBL" id="QQM68407.1"/>
    </source>
</evidence>
<keyword evidence="1" id="KW-0238">DNA-binding</keyword>
<feature type="domain" description="HTH cro/C1-type" evidence="3">
    <location>
        <begin position="7"/>
        <end position="40"/>
    </location>
</feature>
<gene>
    <name evidence="4" type="ORF">JG540_07110</name>
</gene>
<dbReference type="PROSITE" id="PS50943">
    <property type="entry name" value="HTH_CROC1"/>
    <property type="match status" value="1"/>
</dbReference>
<evidence type="ECO:0000256" key="2">
    <source>
        <dbReference type="SAM" id="MobiDB-lite"/>
    </source>
</evidence>
<dbReference type="KEGG" id="awe:JG540_07110"/>
<feature type="compositionally biased region" description="Basic residues" evidence="2">
    <location>
        <begin position="63"/>
        <end position="73"/>
    </location>
</feature>